<dbReference type="PANTHER" id="PTHR42877">
    <property type="entry name" value="L-ORNITHINE N(5)-MONOOXYGENASE-RELATED"/>
    <property type="match status" value="1"/>
</dbReference>
<evidence type="ECO:0000313" key="7">
    <source>
        <dbReference type="Proteomes" id="UP000604273"/>
    </source>
</evidence>
<dbReference type="Proteomes" id="UP000604273">
    <property type="component" value="Unassembled WGS sequence"/>
</dbReference>
<accession>A0A8H4T8P9</accession>
<dbReference type="GO" id="GO:0004499">
    <property type="term" value="F:N,N-dimethylaniline monooxygenase activity"/>
    <property type="evidence" value="ECO:0007669"/>
    <property type="project" value="InterPro"/>
</dbReference>
<protein>
    <recommendedName>
        <fullName evidence="8">Monooxygenase</fullName>
    </recommendedName>
</protein>
<evidence type="ECO:0000313" key="6">
    <source>
        <dbReference type="EMBL" id="KAF4953331.1"/>
    </source>
</evidence>
<feature type="transmembrane region" description="Helical" evidence="5">
    <location>
        <begin position="494"/>
        <end position="514"/>
    </location>
</feature>
<proteinExistence type="inferred from homology"/>
<dbReference type="InterPro" id="IPR020946">
    <property type="entry name" value="Flavin_mOase-like"/>
</dbReference>
<evidence type="ECO:0000256" key="5">
    <source>
        <dbReference type="SAM" id="Phobius"/>
    </source>
</evidence>
<sequence>MHQTDVLIIGAGMSGIGLGVQLIRKFGTRNFEIIEKDSAIAGTWRVNSYPGCGCDVPSHFYSYSFALNPNWSQAYAMQPEIQTYFNDVAKKYDIERHVRFNSVVEFAHWDESSGIWEATIRDTKTSELIIRRSRVLISAVGALSIPKDCDIPGASDFEGRMFHTAKWDHSFDWKDKKVVIIGNGCSATQILPVISLGDGAVKKATQFARQAHWLAERRNPTYSATFKWTMRWIPFAMRLYRAWLYYLKERDFAGFKVAEGLRIRNKWAKDTTDYIRKTAPAKYIDFLVPKTEDNVELVYDDLIQKIEAKGVRTSSGRLVTADAIVLAHGFETQKPLFPMKIFGKGGVSINEHWDQVSEGAASSYFGTCLSEFPNFFIMMGPNTLSGHLSVIYTTECQINYTMRVLRPILTGKVDIVEVTPEAEKVDIDRVQEKAKRLVWATGCTSWFIDEKTNRNTIMFPDWQFKFWLRSVFVAWNDLEYRSISKNKPVKTSRVTLSLLAVAGLVGVGSFYLQILKA</sequence>
<comment type="similarity">
    <text evidence="1">Belongs to the FAD-binding monooxygenase family.</text>
</comment>
<dbReference type="EMBL" id="JABFAI010000138">
    <property type="protein sequence ID" value="KAF4953331.1"/>
    <property type="molecule type" value="Genomic_DNA"/>
</dbReference>
<keyword evidence="3" id="KW-0274">FAD</keyword>
<dbReference type="Gene3D" id="3.50.50.60">
    <property type="entry name" value="FAD/NAD(P)-binding domain"/>
    <property type="match status" value="2"/>
</dbReference>
<dbReference type="InterPro" id="IPR036188">
    <property type="entry name" value="FAD/NAD-bd_sf"/>
</dbReference>
<keyword evidence="7" id="KW-1185">Reference proteome</keyword>
<evidence type="ECO:0008006" key="8">
    <source>
        <dbReference type="Google" id="ProtNLM"/>
    </source>
</evidence>
<name>A0A8H4T8P9_9HYPO</name>
<dbReference type="InterPro" id="IPR051209">
    <property type="entry name" value="FAD-bind_Monooxygenase_sf"/>
</dbReference>
<dbReference type="GO" id="GO:0050661">
    <property type="term" value="F:NADP binding"/>
    <property type="evidence" value="ECO:0007669"/>
    <property type="project" value="InterPro"/>
</dbReference>
<dbReference type="AlphaFoldDB" id="A0A8H4T8P9"/>
<keyword evidence="4" id="KW-0560">Oxidoreductase</keyword>
<dbReference type="Pfam" id="PF00743">
    <property type="entry name" value="FMO-like"/>
    <property type="match status" value="1"/>
</dbReference>
<dbReference type="OrthoDB" id="74360at2759"/>
<dbReference type="PANTHER" id="PTHR42877:SF5">
    <property type="entry name" value="L-ORNITHINE N(5)-MONOOXYGENASE-RELATED"/>
    <property type="match status" value="1"/>
</dbReference>
<gene>
    <name evidence="6" type="ORF">FGADI_6097</name>
</gene>
<comment type="caution">
    <text evidence="6">The sequence shown here is derived from an EMBL/GenBank/DDBJ whole genome shotgun (WGS) entry which is preliminary data.</text>
</comment>
<evidence type="ECO:0000256" key="1">
    <source>
        <dbReference type="ARBA" id="ARBA00010139"/>
    </source>
</evidence>
<organism evidence="6 7">
    <name type="scientific">Fusarium gaditjirri</name>
    <dbReference type="NCBI Taxonomy" id="282569"/>
    <lineage>
        <taxon>Eukaryota</taxon>
        <taxon>Fungi</taxon>
        <taxon>Dikarya</taxon>
        <taxon>Ascomycota</taxon>
        <taxon>Pezizomycotina</taxon>
        <taxon>Sordariomycetes</taxon>
        <taxon>Hypocreomycetidae</taxon>
        <taxon>Hypocreales</taxon>
        <taxon>Nectriaceae</taxon>
        <taxon>Fusarium</taxon>
        <taxon>Fusarium nisikadoi species complex</taxon>
    </lineage>
</organism>
<keyword evidence="5" id="KW-1133">Transmembrane helix</keyword>
<keyword evidence="5" id="KW-0472">Membrane</keyword>
<keyword evidence="5" id="KW-0812">Transmembrane</keyword>
<dbReference type="GO" id="GO:0050660">
    <property type="term" value="F:flavin adenine dinucleotide binding"/>
    <property type="evidence" value="ECO:0007669"/>
    <property type="project" value="InterPro"/>
</dbReference>
<dbReference type="SUPFAM" id="SSF51905">
    <property type="entry name" value="FAD/NAD(P)-binding domain"/>
    <property type="match status" value="2"/>
</dbReference>
<keyword evidence="2" id="KW-0285">Flavoprotein</keyword>
<reference evidence="6" key="1">
    <citation type="journal article" date="2020" name="BMC Genomics">
        <title>Correction to: Identification and distribution of gene clusters required for synthesis of sphingolipid metabolism inhibitors in diverse species of the filamentous fungus Fusarium.</title>
        <authorList>
            <person name="Kim H.S."/>
            <person name="Lohmar J.M."/>
            <person name="Busman M."/>
            <person name="Brown D.W."/>
            <person name="Naumann T.A."/>
            <person name="Divon H.H."/>
            <person name="Lysoe E."/>
            <person name="Uhlig S."/>
            <person name="Proctor R.H."/>
        </authorList>
    </citation>
    <scope>NUCLEOTIDE SEQUENCE</scope>
    <source>
        <strain evidence="6">NRRL 45417</strain>
    </source>
</reference>
<reference evidence="6" key="2">
    <citation type="submission" date="2020-05" db="EMBL/GenBank/DDBJ databases">
        <authorList>
            <person name="Kim H.-S."/>
            <person name="Proctor R.H."/>
            <person name="Brown D.W."/>
        </authorList>
    </citation>
    <scope>NUCLEOTIDE SEQUENCE</scope>
    <source>
        <strain evidence="6">NRRL 45417</strain>
    </source>
</reference>
<evidence type="ECO:0000256" key="2">
    <source>
        <dbReference type="ARBA" id="ARBA00022630"/>
    </source>
</evidence>
<evidence type="ECO:0000256" key="4">
    <source>
        <dbReference type="ARBA" id="ARBA00023002"/>
    </source>
</evidence>
<evidence type="ECO:0000256" key="3">
    <source>
        <dbReference type="ARBA" id="ARBA00022827"/>
    </source>
</evidence>